<dbReference type="InterPro" id="IPR007372">
    <property type="entry name" value="Lipid/polyisoprenoid-bd_YceI"/>
</dbReference>
<dbReference type="Proteomes" id="UP001519287">
    <property type="component" value="Unassembled WGS sequence"/>
</dbReference>
<dbReference type="Pfam" id="PF04264">
    <property type="entry name" value="YceI"/>
    <property type="match status" value="1"/>
</dbReference>
<dbReference type="RefSeq" id="WP_209972232.1">
    <property type="nucleotide sequence ID" value="NZ_JAGGLB010000009.1"/>
</dbReference>
<dbReference type="SUPFAM" id="SSF101874">
    <property type="entry name" value="YceI-like"/>
    <property type="match status" value="1"/>
</dbReference>
<sequence length="176" mass="19215">MAKTKWNIDASHSSVDFTIRHMMIAKVKGTFHTFEAEVESDITDLTSADIRFSVDLSSIDTRNGDRDAHLRSADFFDVENNPKLTFESTQIVSAGDDEYKVTGNVTLHGVTRAETFAVTFEGAGKDPWGNEKVGYSVQGVLKRSDYGLTYNAALETGGVLIGDEVKISLDIEASAV</sequence>
<proteinExistence type="inferred from homology"/>
<comment type="similarity">
    <text evidence="1">Belongs to the UPF0312 family.</text>
</comment>
<comment type="caution">
    <text evidence="3">The sequence shown here is derived from an EMBL/GenBank/DDBJ whole genome shotgun (WGS) entry which is preliminary data.</text>
</comment>
<dbReference type="EMBL" id="JAGGLB010000009">
    <property type="protein sequence ID" value="MBP1991472.1"/>
    <property type="molecule type" value="Genomic_DNA"/>
</dbReference>
<evidence type="ECO:0000313" key="4">
    <source>
        <dbReference type="Proteomes" id="UP001519287"/>
    </source>
</evidence>
<gene>
    <name evidence="3" type="ORF">J2Z66_003079</name>
</gene>
<name>A0ABS4IV72_9BACL</name>
<dbReference type="PANTHER" id="PTHR34406:SF1">
    <property type="entry name" value="PROTEIN YCEI"/>
    <property type="match status" value="1"/>
</dbReference>
<reference evidence="3 4" key="1">
    <citation type="submission" date="2021-03" db="EMBL/GenBank/DDBJ databases">
        <title>Genomic Encyclopedia of Type Strains, Phase IV (KMG-IV): sequencing the most valuable type-strain genomes for metagenomic binning, comparative biology and taxonomic classification.</title>
        <authorList>
            <person name="Goeker M."/>
        </authorList>
    </citation>
    <scope>NUCLEOTIDE SEQUENCE [LARGE SCALE GENOMIC DNA]</scope>
    <source>
        <strain evidence="3 4">DSM 26048</strain>
    </source>
</reference>
<keyword evidence="4" id="KW-1185">Reference proteome</keyword>
<evidence type="ECO:0000313" key="3">
    <source>
        <dbReference type="EMBL" id="MBP1991472.1"/>
    </source>
</evidence>
<accession>A0ABS4IV72</accession>
<dbReference type="SMART" id="SM00867">
    <property type="entry name" value="YceI"/>
    <property type="match status" value="1"/>
</dbReference>
<feature type="domain" description="Lipid/polyisoprenoid-binding YceI-like" evidence="2">
    <location>
        <begin position="5"/>
        <end position="174"/>
    </location>
</feature>
<dbReference type="PANTHER" id="PTHR34406">
    <property type="entry name" value="PROTEIN YCEI"/>
    <property type="match status" value="1"/>
</dbReference>
<dbReference type="InterPro" id="IPR036761">
    <property type="entry name" value="TTHA0802/YceI-like_sf"/>
</dbReference>
<protein>
    <submittedName>
        <fullName evidence="3">Polyisoprenoid-binding protein YceI</fullName>
    </submittedName>
</protein>
<organism evidence="3 4">
    <name type="scientific">Paenibacillus eucommiae</name>
    <dbReference type="NCBI Taxonomy" id="1355755"/>
    <lineage>
        <taxon>Bacteria</taxon>
        <taxon>Bacillati</taxon>
        <taxon>Bacillota</taxon>
        <taxon>Bacilli</taxon>
        <taxon>Bacillales</taxon>
        <taxon>Paenibacillaceae</taxon>
        <taxon>Paenibacillus</taxon>
    </lineage>
</organism>
<evidence type="ECO:0000256" key="1">
    <source>
        <dbReference type="ARBA" id="ARBA00008812"/>
    </source>
</evidence>
<evidence type="ECO:0000259" key="2">
    <source>
        <dbReference type="SMART" id="SM00867"/>
    </source>
</evidence>
<dbReference type="Gene3D" id="2.40.128.110">
    <property type="entry name" value="Lipid/polyisoprenoid-binding, YceI-like"/>
    <property type="match status" value="1"/>
</dbReference>